<evidence type="ECO:0000259" key="1">
    <source>
        <dbReference type="Pfam" id="PF24696"/>
    </source>
</evidence>
<dbReference type="EMBL" id="AZHX01000070">
    <property type="protein sequence ID" value="ETX09032.1"/>
    <property type="molecule type" value="Genomic_DNA"/>
</dbReference>
<evidence type="ECO:0000313" key="3">
    <source>
        <dbReference type="Proteomes" id="UP000019140"/>
    </source>
</evidence>
<reference evidence="2 3" key="1">
    <citation type="journal article" date="2014" name="Nature">
        <title>An environmental bacterial taxon with a large and distinct metabolic repertoire.</title>
        <authorList>
            <person name="Wilson M.C."/>
            <person name="Mori T."/>
            <person name="Ruckert C."/>
            <person name="Uria A.R."/>
            <person name="Helf M.J."/>
            <person name="Takada K."/>
            <person name="Gernert C."/>
            <person name="Steffens U.A."/>
            <person name="Heycke N."/>
            <person name="Schmitt S."/>
            <person name="Rinke C."/>
            <person name="Helfrich E.J."/>
            <person name="Brachmann A.O."/>
            <person name="Gurgui C."/>
            <person name="Wakimoto T."/>
            <person name="Kracht M."/>
            <person name="Crusemann M."/>
            <person name="Hentschel U."/>
            <person name="Abe I."/>
            <person name="Matsunaga S."/>
            <person name="Kalinowski J."/>
            <person name="Takeyama H."/>
            <person name="Piel J."/>
        </authorList>
    </citation>
    <scope>NUCLEOTIDE SEQUENCE [LARGE SCALE GENOMIC DNA]</scope>
    <source>
        <strain evidence="3">TSY2</strain>
    </source>
</reference>
<protein>
    <recommendedName>
        <fullName evidence="1">UGSC-like domain-containing protein</fullName>
    </recommendedName>
</protein>
<comment type="caution">
    <text evidence="2">The sequence shown here is derived from an EMBL/GenBank/DDBJ whole genome shotgun (WGS) entry which is preliminary data.</text>
</comment>
<dbReference type="AlphaFoldDB" id="W4MH52"/>
<name>W4MH52_9BACT</name>
<dbReference type="Proteomes" id="UP000019140">
    <property type="component" value="Unassembled WGS sequence"/>
</dbReference>
<dbReference type="InterPro" id="IPR057767">
    <property type="entry name" value="UGSC-like_dom"/>
</dbReference>
<dbReference type="Pfam" id="PF24696">
    <property type="entry name" value="UGSC"/>
    <property type="match status" value="1"/>
</dbReference>
<dbReference type="HOGENOM" id="CLU_2367620_0_0_7"/>
<keyword evidence="3" id="KW-1185">Reference proteome</keyword>
<evidence type="ECO:0000313" key="2">
    <source>
        <dbReference type="EMBL" id="ETX09032.1"/>
    </source>
</evidence>
<accession>W4MH52</accession>
<feature type="domain" description="UGSC-like" evidence="1">
    <location>
        <begin position="1"/>
        <end position="60"/>
    </location>
</feature>
<proteinExistence type="predicted"/>
<gene>
    <name evidence="2" type="ORF">ETSY2_01870</name>
</gene>
<organism evidence="2 3">
    <name type="scientific">Candidatus Entotheonella gemina</name>
    <dbReference type="NCBI Taxonomy" id="1429439"/>
    <lineage>
        <taxon>Bacteria</taxon>
        <taxon>Pseudomonadati</taxon>
        <taxon>Nitrospinota/Tectimicrobiota group</taxon>
        <taxon>Candidatus Tectimicrobiota</taxon>
        <taxon>Candidatus Entotheonellia</taxon>
        <taxon>Candidatus Entotheonellales</taxon>
        <taxon>Candidatus Entotheonellaceae</taxon>
        <taxon>Candidatus Entotheonella</taxon>
    </lineage>
</organism>
<sequence length="95" mass="10179">MPTATLCTDEFAALTKRECGTLGLPEMPLAVLPHPTSALLGEAAQAKAREAVQEVGYILTGEADELAEVYMNKIYPAPKRAFRAAQPGQTESCRT</sequence>